<proteinExistence type="predicted"/>
<dbReference type="EMBL" id="JAIRAU010000056">
    <property type="protein sequence ID" value="MBZ5715308.1"/>
    <property type="molecule type" value="Genomic_DNA"/>
</dbReference>
<dbReference type="Proteomes" id="UP001139031">
    <property type="component" value="Unassembled WGS sequence"/>
</dbReference>
<evidence type="ECO:0000256" key="1">
    <source>
        <dbReference type="SAM" id="SignalP"/>
    </source>
</evidence>
<evidence type="ECO:0000313" key="3">
    <source>
        <dbReference type="Proteomes" id="UP001139031"/>
    </source>
</evidence>
<name>A0ABS7U4C2_9BACT</name>
<comment type="caution">
    <text evidence="2">The sequence shown here is derived from an EMBL/GenBank/DDBJ whole genome shotgun (WGS) entry which is preliminary data.</text>
</comment>
<gene>
    <name evidence="2" type="ORF">K7C98_39245</name>
</gene>
<feature type="signal peptide" evidence="1">
    <location>
        <begin position="1"/>
        <end position="25"/>
    </location>
</feature>
<feature type="chain" id="PRO_5045843392" evidence="1">
    <location>
        <begin position="26"/>
        <end position="212"/>
    </location>
</feature>
<reference evidence="2" key="1">
    <citation type="submission" date="2021-08" db="EMBL/GenBank/DDBJ databases">
        <authorList>
            <person name="Stevens D.C."/>
        </authorList>
    </citation>
    <scope>NUCLEOTIDE SEQUENCE</scope>
    <source>
        <strain evidence="2">DSM 53165</strain>
    </source>
</reference>
<keyword evidence="3" id="KW-1185">Reference proteome</keyword>
<dbReference type="RefSeq" id="WP_224197049.1">
    <property type="nucleotide sequence ID" value="NZ_JAIRAU010000056.1"/>
</dbReference>
<organism evidence="2 3">
    <name type="scientific">Nannocystis pusilla</name>
    <dbReference type="NCBI Taxonomy" id="889268"/>
    <lineage>
        <taxon>Bacteria</taxon>
        <taxon>Pseudomonadati</taxon>
        <taxon>Myxococcota</taxon>
        <taxon>Polyangia</taxon>
        <taxon>Nannocystales</taxon>
        <taxon>Nannocystaceae</taxon>
        <taxon>Nannocystis</taxon>
    </lineage>
</organism>
<accession>A0ABS7U4C2</accession>
<evidence type="ECO:0000313" key="2">
    <source>
        <dbReference type="EMBL" id="MBZ5715308.1"/>
    </source>
</evidence>
<protein>
    <submittedName>
        <fullName evidence="2">Uncharacterized protein</fullName>
    </submittedName>
</protein>
<keyword evidence="1" id="KW-0732">Signal</keyword>
<sequence length="212" mass="21848">MSRLALVLSLAVTGAVVGMPSVADACGNSVRRVVDRTQEYVQKAELLLAKGQYKKAISTVRDAFGDRAIASHQGGSGLVLHGRAQRILALAVARSGGDIPIGMDLGGAAQSRKDAAIAWAGLALRLQGGVAPTPAQTAELAEALSRQASGRAEAYGLLKELGDGDLIPNAQGWALLAELSKQRGDVEGSKKAAERCRQIGAPGVQCDVAEQA</sequence>